<dbReference type="Proteomes" id="UP001150538">
    <property type="component" value="Unassembled WGS sequence"/>
</dbReference>
<evidence type="ECO:0000313" key="2">
    <source>
        <dbReference type="Proteomes" id="UP001150538"/>
    </source>
</evidence>
<reference evidence="1" key="1">
    <citation type="submission" date="2022-07" db="EMBL/GenBank/DDBJ databases">
        <title>Phylogenomic reconstructions and comparative analyses of Kickxellomycotina fungi.</title>
        <authorList>
            <person name="Reynolds N.K."/>
            <person name="Stajich J.E."/>
            <person name="Barry K."/>
            <person name="Grigoriev I.V."/>
            <person name="Crous P."/>
            <person name="Smith M.E."/>
        </authorList>
    </citation>
    <scope>NUCLEOTIDE SEQUENCE</scope>
    <source>
        <strain evidence="1">NBRC 100468</strain>
    </source>
</reference>
<keyword evidence="2" id="KW-1185">Reference proteome</keyword>
<comment type="caution">
    <text evidence="1">The sequence shown here is derived from an EMBL/GenBank/DDBJ whole genome shotgun (WGS) entry which is preliminary data.</text>
</comment>
<evidence type="ECO:0000313" key="1">
    <source>
        <dbReference type="EMBL" id="KAJ1913004.1"/>
    </source>
</evidence>
<protein>
    <submittedName>
        <fullName evidence="1">Uncharacterized protein</fullName>
    </submittedName>
</protein>
<sequence length="135" mass="16384">MSQNTSSVPFISQYSDDKNGDLWRMIMALNEKILKLYGEYDYPNDDDDVDYDDFAQDIYHQRQETYQDLESIVEIWKDIKSRINEKQPYKLNQTQYHNAITTFAQYPDESYVDFFERYVALCKRAPYRETERQRN</sequence>
<feature type="non-terminal residue" evidence="1">
    <location>
        <position position="135"/>
    </location>
</feature>
<proteinExistence type="predicted"/>
<organism evidence="1 2">
    <name type="scientific">Mycoemilia scoparia</name>
    <dbReference type="NCBI Taxonomy" id="417184"/>
    <lineage>
        <taxon>Eukaryota</taxon>
        <taxon>Fungi</taxon>
        <taxon>Fungi incertae sedis</taxon>
        <taxon>Zoopagomycota</taxon>
        <taxon>Kickxellomycotina</taxon>
        <taxon>Kickxellomycetes</taxon>
        <taxon>Kickxellales</taxon>
        <taxon>Kickxellaceae</taxon>
        <taxon>Mycoemilia</taxon>
    </lineage>
</organism>
<accession>A0A9W7ZWC2</accession>
<name>A0A9W7ZWC2_9FUNG</name>
<dbReference type="EMBL" id="JANBPU010000294">
    <property type="protein sequence ID" value="KAJ1913004.1"/>
    <property type="molecule type" value="Genomic_DNA"/>
</dbReference>
<dbReference type="AlphaFoldDB" id="A0A9W7ZWC2"/>
<gene>
    <name evidence="1" type="ORF">H4219_005388</name>
</gene>